<sequence>MTIRIGINGFGRIGRLVARAIEEYNIEDIELVAINSPGSIEVSSHLLRYDSVHGRFGVTVETGEEAGISWMDYGRGRIRMTHHRDPAEINWGALDVDIVMECTGIFRSKERVQPHFEAGAKAVLISAPGDNVDKTIVYGVNHQDIGADDRVVSCASCTTNCLAPVAKVIMESVGIRRGFMTTVHSYTQDQRILDNSHKDLYRARAAGLNMIPTSTGAAKAVGLVIPELKGKLSGTAVRVPTANVSMVDLAFQPEMHTTAEELNEVMKTAAQGPMKGVICYSENPLVSSDLNHDPNSATYASLLTKALDGNLVKVIAWYDNEWGFANRMIDVARVMGNTQKEA</sequence>
<evidence type="ECO:0000256" key="9">
    <source>
        <dbReference type="RuleBase" id="RU361160"/>
    </source>
</evidence>
<comment type="caution">
    <text evidence="11">The sequence shown here is derived from an EMBL/GenBank/DDBJ whole genome shotgun (WGS) entry which is preliminary data.</text>
</comment>
<feature type="domain" description="Glyceraldehyde 3-phosphate dehydrogenase NAD(P) binding" evidence="10">
    <location>
        <begin position="3"/>
        <end position="157"/>
    </location>
</feature>
<dbReference type="GO" id="GO:0051287">
    <property type="term" value="F:NAD binding"/>
    <property type="evidence" value="ECO:0007669"/>
    <property type="project" value="InterPro"/>
</dbReference>
<dbReference type="GO" id="GO:0050661">
    <property type="term" value="F:NADP binding"/>
    <property type="evidence" value="ECO:0007669"/>
    <property type="project" value="InterPro"/>
</dbReference>
<accession>A0A420WKM5</accession>
<evidence type="ECO:0000256" key="7">
    <source>
        <dbReference type="PIRSR" id="PIRSR000149-4"/>
    </source>
</evidence>
<keyword evidence="12" id="KW-1185">Reference proteome</keyword>
<dbReference type="InterPro" id="IPR020828">
    <property type="entry name" value="GlycerAld_3-P_DH_NAD(P)-bd"/>
</dbReference>
<dbReference type="PANTHER" id="PTHR43148">
    <property type="entry name" value="GLYCERALDEHYDE-3-PHOSPHATE DEHYDROGENASE 2"/>
    <property type="match status" value="1"/>
</dbReference>
<protein>
    <recommendedName>
        <fullName evidence="9">Glyceraldehyde-3-phosphate dehydrogenase</fullName>
        <ecNumber evidence="9">1.2.1.-</ecNumber>
    </recommendedName>
</protein>
<organism evidence="11 12">
    <name type="scientific">Litorimonas taeanensis</name>
    <dbReference type="NCBI Taxonomy" id="568099"/>
    <lineage>
        <taxon>Bacteria</taxon>
        <taxon>Pseudomonadati</taxon>
        <taxon>Pseudomonadota</taxon>
        <taxon>Alphaproteobacteria</taxon>
        <taxon>Maricaulales</taxon>
        <taxon>Robiginitomaculaceae</taxon>
    </lineage>
</organism>
<comment type="subunit">
    <text evidence="2">Homotetramer.</text>
</comment>
<feature type="binding site" evidence="6">
    <location>
        <position position="126"/>
    </location>
    <ligand>
        <name>NAD(+)</name>
        <dbReference type="ChEBI" id="CHEBI:57540"/>
    </ligand>
</feature>
<reference evidence="11 12" key="1">
    <citation type="submission" date="2018-10" db="EMBL/GenBank/DDBJ databases">
        <title>Genomic Encyclopedia of Type Strains, Phase IV (KMG-IV): sequencing the most valuable type-strain genomes for metagenomic binning, comparative biology and taxonomic classification.</title>
        <authorList>
            <person name="Goeker M."/>
        </authorList>
    </citation>
    <scope>NUCLEOTIDE SEQUENCE [LARGE SCALE GENOMIC DNA]</scope>
    <source>
        <strain evidence="11 12">DSM 22008</strain>
    </source>
</reference>
<dbReference type="PIRSF" id="PIRSF000149">
    <property type="entry name" value="GAP_DH"/>
    <property type="match status" value="1"/>
</dbReference>
<dbReference type="FunCoup" id="A0A420WKM5">
    <property type="interactions" value="497"/>
</dbReference>
<feature type="binding site" evidence="5">
    <location>
        <position position="238"/>
    </location>
    <ligand>
        <name>D-glyceraldehyde 3-phosphate</name>
        <dbReference type="ChEBI" id="CHEBI:59776"/>
    </ligand>
</feature>
<dbReference type="Gene3D" id="3.30.360.10">
    <property type="entry name" value="Dihydrodipicolinate Reductase, domain 2"/>
    <property type="match status" value="1"/>
</dbReference>
<dbReference type="Gene3D" id="3.40.50.720">
    <property type="entry name" value="NAD(P)-binding Rossmann-like Domain"/>
    <property type="match status" value="1"/>
</dbReference>
<evidence type="ECO:0000256" key="4">
    <source>
        <dbReference type="PIRSR" id="PIRSR000149-1"/>
    </source>
</evidence>
<dbReference type="PRINTS" id="PR00078">
    <property type="entry name" value="G3PDHDRGNASE"/>
</dbReference>
<proteinExistence type="inferred from homology"/>
<keyword evidence="6" id="KW-0520">NAD</keyword>
<evidence type="ECO:0000256" key="1">
    <source>
        <dbReference type="ARBA" id="ARBA00007406"/>
    </source>
</evidence>
<evidence type="ECO:0000256" key="6">
    <source>
        <dbReference type="PIRSR" id="PIRSR000149-3"/>
    </source>
</evidence>
<dbReference type="AlphaFoldDB" id="A0A420WKM5"/>
<dbReference type="InterPro" id="IPR020830">
    <property type="entry name" value="GlycerAld_3-P_DH_AS"/>
</dbReference>
<dbReference type="FunFam" id="3.30.360.10:FF:000002">
    <property type="entry name" value="Glyceraldehyde-3-phosphate dehydrogenase"/>
    <property type="match status" value="1"/>
</dbReference>
<dbReference type="EMBL" id="RBII01000001">
    <property type="protein sequence ID" value="RKQ71601.1"/>
    <property type="molecule type" value="Genomic_DNA"/>
</dbReference>
<evidence type="ECO:0000313" key="11">
    <source>
        <dbReference type="EMBL" id="RKQ71601.1"/>
    </source>
</evidence>
<evidence type="ECO:0000256" key="5">
    <source>
        <dbReference type="PIRSR" id="PIRSR000149-2"/>
    </source>
</evidence>
<feature type="active site" description="Nucleophile" evidence="4">
    <location>
        <position position="157"/>
    </location>
</feature>
<feature type="binding site" evidence="6">
    <location>
        <begin position="12"/>
        <end position="13"/>
    </location>
    <ligand>
        <name>NAD(+)</name>
        <dbReference type="ChEBI" id="CHEBI:57540"/>
    </ligand>
</feature>
<evidence type="ECO:0000256" key="3">
    <source>
        <dbReference type="ARBA" id="ARBA00023002"/>
    </source>
</evidence>
<evidence type="ECO:0000259" key="10">
    <source>
        <dbReference type="SMART" id="SM00846"/>
    </source>
</evidence>
<dbReference type="SUPFAM" id="SSF51735">
    <property type="entry name" value="NAD(P)-binding Rossmann-fold domains"/>
    <property type="match status" value="1"/>
</dbReference>
<feature type="binding site" evidence="5">
    <location>
        <position position="187"/>
    </location>
    <ligand>
        <name>D-glyceraldehyde 3-phosphate</name>
        <dbReference type="ChEBI" id="CHEBI:59776"/>
    </ligand>
</feature>
<dbReference type="CDD" id="cd18126">
    <property type="entry name" value="GAPDH_I_C"/>
    <property type="match status" value="1"/>
</dbReference>
<feature type="binding site" evidence="6">
    <location>
        <position position="320"/>
    </location>
    <ligand>
        <name>NAD(+)</name>
        <dbReference type="ChEBI" id="CHEBI:57540"/>
    </ligand>
</feature>
<dbReference type="NCBIfam" id="TIGR01534">
    <property type="entry name" value="GAPDH-I"/>
    <property type="match status" value="1"/>
</dbReference>
<evidence type="ECO:0000256" key="2">
    <source>
        <dbReference type="ARBA" id="ARBA00011881"/>
    </source>
</evidence>
<gene>
    <name evidence="11" type="ORF">DES40_0928</name>
</gene>
<dbReference type="RefSeq" id="WP_121099364.1">
    <property type="nucleotide sequence ID" value="NZ_RBII01000001.1"/>
</dbReference>
<dbReference type="Pfam" id="PF02800">
    <property type="entry name" value="Gp_dh_C"/>
    <property type="match status" value="1"/>
</dbReference>
<dbReference type="EC" id="1.2.1.-" evidence="9"/>
<dbReference type="Pfam" id="PF00044">
    <property type="entry name" value="Gp_dh_N"/>
    <property type="match status" value="1"/>
</dbReference>
<dbReference type="InterPro" id="IPR020831">
    <property type="entry name" value="GlycerAld/Erythrose_P_DH"/>
</dbReference>
<dbReference type="SMART" id="SM00846">
    <property type="entry name" value="Gp_dh_N"/>
    <property type="match status" value="1"/>
</dbReference>
<feature type="binding site" evidence="5">
    <location>
        <begin position="156"/>
        <end position="158"/>
    </location>
    <ligand>
        <name>D-glyceraldehyde 3-phosphate</name>
        <dbReference type="ChEBI" id="CHEBI:59776"/>
    </ligand>
</feature>
<comment type="similarity">
    <text evidence="1 8">Belongs to the glyceraldehyde-3-phosphate dehydrogenase family.</text>
</comment>
<dbReference type="GO" id="GO:0006006">
    <property type="term" value="P:glucose metabolic process"/>
    <property type="evidence" value="ECO:0007669"/>
    <property type="project" value="InterPro"/>
</dbReference>
<name>A0A420WKM5_9PROT</name>
<feature type="site" description="Activates thiol group during catalysis" evidence="7">
    <location>
        <position position="184"/>
    </location>
</feature>
<dbReference type="SUPFAM" id="SSF55347">
    <property type="entry name" value="Glyceraldehyde-3-phosphate dehydrogenase-like, C-terminal domain"/>
    <property type="match status" value="1"/>
</dbReference>
<dbReference type="Proteomes" id="UP000282211">
    <property type="component" value="Unassembled WGS sequence"/>
</dbReference>
<dbReference type="OrthoDB" id="9803304at2"/>
<keyword evidence="6" id="KW-0547">Nucleotide-binding</keyword>
<dbReference type="InterPro" id="IPR020829">
    <property type="entry name" value="GlycerAld_3-P_DH_cat"/>
</dbReference>
<dbReference type="CDD" id="cd05214">
    <property type="entry name" value="GAPDH_I_N"/>
    <property type="match status" value="1"/>
</dbReference>
<evidence type="ECO:0000256" key="8">
    <source>
        <dbReference type="RuleBase" id="RU000397"/>
    </source>
</evidence>
<dbReference type="GO" id="GO:0016620">
    <property type="term" value="F:oxidoreductase activity, acting on the aldehyde or oxo group of donors, NAD or NADP as acceptor"/>
    <property type="evidence" value="ECO:0007669"/>
    <property type="project" value="InterPro"/>
</dbReference>
<dbReference type="InParanoid" id="A0A420WKM5"/>
<dbReference type="FunFam" id="3.40.50.720:FF:000001">
    <property type="entry name" value="Glyceraldehyde-3-phosphate dehydrogenase"/>
    <property type="match status" value="1"/>
</dbReference>
<feature type="binding site" evidence="5">
    <location>
        <begin position="215"/>
        <end position="216"/>
    </location>
    <ligand>
        <name>D-glyceraldehyde 3-phosphate</name>
        <dbReference type="ChEBI" id="CHEBI:59776"/>
    </ligand>
</feature>
<dbReference type="InterPro" id="IPR036291">
    <property type="entry name" value="NAD(P)-bd_dom_sf"/>
</dbReference>
<feature type="binding site" evidence="6">
    <location>
        <position position="84"/>
    </location>
    <ligand>
        <name>NAD(+)</name>
        <dbReference type="ChEBI" id="CHEBI:57540"/>
    </ligand>
</feature>
<dbReference type="InterPro" id="IPR006424">
    <property type="entry name" value="Glyceraldehyde-3-P_DH_1"/>
</dbReference>
<dbReference type="PROSITE" id="PS00071">
    <property type="entry name" value="GAPDH"/>
    <property type="match status" value="1"/>
</dbReference>
<keyword evidence="3 9" id="KW-0560">Oxidoreductase</keyword>
<evidence type="ECO:0000313" key="12">
    <source>
        <dbReference type="Proteomes" id="UP000282211"/>
    </source>
</evidence>